<name>A0A5C4THV3_9BACL</name>
<keyword evidence="2" id="KW-0645">Protease</keyword>
<keyword evidence="3" id="KW-0378">Hydrolase</keyword>
<gene>
    <name evidence="6" type="ORF">FE784_02355</name>
</gene>
<dbReference type="PROSITE" id="PS51935">
    <property type="entry name" value="NLPC_P60"/>
    <property type="match status" value="1"/>
</dbReference>
<evidence type="ECO:0000256" key="2">
    <source>
        <dbReference type="ARBA" id="ARBA00022670"/>
    </source>
</evidence>
<comment type="caution">
    <text evidence="6">The sequence shown here is derived from an EMBL/GenBank/DDBJ whole genome shotgun (WGS) entry which is preliminary data.</text>
</comment>
<dbReference type="InterPro" id="IPR000064">
    <property type="entry name" value="NLP_P60_dom"/>
</dbReference>
<dbReference type="PANTHER" id="PTHR47053">
    <property type="entry name" value="MUREIN DD-ENDOPEPTIDASE MEPH-RELATED"/>
    <property type="match status" value="1"/>
</dbReference>
<dbReference type="OrthoDB" id="9813368at2"/>
<evidence type="ECO:0000256" key="4">
    <source>
        <dbReference type="ARBA" id="ARBA00022807"/>
    </source>
</evidence>
<dbReference type="PANTHER" id="PTHR47053:SF3">
    <property type="entry name" value="GAMMA-D-GLUTAMYL-L-LYSINE DIPEPTIDYL-PEPTIDASE"/>
    <property type="match status" value="1"/>
</dbReference>
<dbReference type="AlphaFoldDB" id="A0A5C4THV3"/>
<dbReference type="InterPro" id="IPR041382">
    <property type="entry name" value="SH3_16"/>
</dbReference>
<proteinExistence type="inferred from homology"/>
<sequence>MSVLARMQISVAVGCVWTSPESPRALDEAALRNPADIGGWLGGLTVPDKLNLSDDNRLQTQALFGTEVLVTEEWGDWAHICIPEQTTSKNGLGYPGWIPRRQLAELQVGTARAERAEAEITAKRATLTVGRTKLTLGYLTRLRVSEVTADSIRVDTPLGAGVLDRNEARIKSFANDDPVPVHEGRSIAEQAARFDGLPYLWGGLSSFGFDCSGFAYMMHRSRGIPIPRDASDQALEGETIARERLEPGDLLFFAAEEGEGRVHHVGIYAGDNRMIHSPDSGSVVTTVRLYEGKLANEFCLAKRYWGRGAAYAG</sequence>
<dbReference type="RefSeq" id="WP_139600506.1">
    <property type="nucleotide sequence ID" value="NZ_VDCQ01000002.1"/>
</dbReference>
<evidence type="ECO:0000313" key="7">
    <source>
        <dbReference type="Proteomes" id="UP000307943"/>
    </source>
</evidence>
<protein>
    <submittedName>
        <fullName evidence="6">NlpC/P60 family protein</fullName>
    </submittedName>
</protein>
<dbReference type="GO" id="GO:0008234">
    <property type="term" value="F:cysteine-type peptidase activity"/>
    <property type="evidence" value="ECO:0007669"/>
    <property type="project" value="UniProtKB-KW"/>
</dbReference>
<accession>A0A5C4THV3</accession>
<reference evidence="6 7" key="1">
    <citation type="submission" date="2019-05" db="EMBL/GenBank/DDBJ databases">
        <title>We sequenced the genome of Paenibacillus hemerocallicola KCTC 33185 for further insight into its adaptation and study the phylogeny of Paenibacillus.</title>
        <authorList>
            <person name="Narsing Rao M.P."/>
        </authorList>
    </citation>
    <scope>NUCLEOTIDE SEQUENCE [LARGE SCALE GENOMIC DNA]</scope>
    <source>
        <strain evidence="6 7">KCTC 33185</strain>
    </source>
</reference>
<dbReference type="InterPro" id="IPR038765">
    <property type="entry name" value="Papain-like_cys_pep_sf"/>
</dbReference>
<evidence type="ECO:0000313" key="6">
    <source>
        <dbReference type="EMBL" id="TNJ67999.1"/>
    </source>
</evidence>
<evidence type="ECO:0000256" key="3">
    <source>
        <dbReference type="ARBA" id="ARBA00022801"/>
    </source>
</evidence>
<evidence type="ECO:0000256" key="1">
    <source>
        <dbReference type="ARBA" id="ARBA00007074"/>
    </source>
</evidence>
<evidence type="ECO:0000259" key="5">
    <source>
        <dbReference type="PROSITE" id="PS51935"/>
    </source>
</evidence>
<dbReference type="Gene3D" id="3.90.1720.10">
    <property type="entry name" value="endopeptidase domain like (from Nostoc punctiforme)"/>
    <property type="match status" value="1"/>
</dbReference>
<feature type="domain" description="NlpC/P60" evidence="5">
    <location>
        <begin position="181"/>
        <end position="313"/>
    </location>
</feature>
<dbReference type="EMBL" id="VDCQ01000002">
    <property type="protein sequence ID" value="TNJ67999.1"/>
    <property type="molecule type" value="Genomic_DNA"/>
</dbReference>
<keyword evidence="4" id="KW-0788">Thiol protease</keyword>
<dbReference type="SUPFAM" id="SSF54001">
    <property type="entry name" value="Cysteine proteinases"/>
    <property type="match status" value="1"/>
</dbReference>
<dbReference type="Pfam" id="PF00877">
    <property type="entry name" value="NLPC_P60"/>
    <property type="match status" value="1"/>
</dbReference>
<dbReference type="InterPro" id="IPR051202">
    <property type="entry name" value="Peptidase_C40"/>
</dbReference>
<keyword evidence="7" id="KW-1185">Reference proteome</keyword>
<dbReference type="Pfam" id="PF18348">
    <property type="entry name" value="SH3_16"/>
    <property type="match status" value="1"/>
</dbReference>
<organism evidence="6 7">
    <name type="scientific">Paenibacillus hemerocallicola</name>
    <dbReference type="NCBI Taxonomy" id="1172614"/>
    <lineage>
        <taxon>Bacteria</taxon>
        <taxon>Bacillati</taxon>
        <taxon>Bacillota</taxon>
        <taxon>Bacilli</taxon>
        <taxon>Bacillales</taxon>
        <taxon>Paenibacillaceae</taxon>
        <taxon>Paenibacillus</taxon>
    </lineage>
</organism>
<dbReference type="GO" id="GO:0006508">
    <property type="term" value="P:proteolysis"/>
    <property type="evidence" value="ECO:0007669"/>
    <property type="project" value="UniProtKB-KW"/>
</dbReference>
<comment type="similarity">
    <text evidence="1">Belongs to the peptidase C40 family.</text>
</comment>
<dbReference type="Proteomes" id="UP000307943">
    <property type="component" value="Unassembled WGS sequence"/>
</dbReference>